<dbReference type="SUPFAM" id="SSF53697">
    <property type="entry name" value="SIS domain"/>
    <property type="match status" value="1"/>
</dbReference>
<keyword evidence="3" id="KW-0413">Isomerase</keyword>
<comment type="subunit">
    <text evidence="1">Homooctamer.</text>
</comment>
<gene>
    <name evidence="3" type="ORF">FC50_GL001319</name>
</gene>
<dbReference type="Gene3D" id="1.10.10.2240">
    <property type="match status" value="1"/>
</dbReference>
<dbReference type="Proteomes" id="UP000051922">
    <property type="component" value="Unassembled WGS sequence"/>
</dbReference>
<dbReference type="GO" id="GO:0097367">
    <property type="term" value="F:carbohydrate derivative binding"/>
    <property type="evidence" value="ECO:0007669"/>
    <property type="project" value="InterPro"/>
</dbReference>
<dbReference type="STRING" id="1423783.FC50_GL001319"/>
<evidence type="ECO:0000313" key="3">
    <source>
        <dbReference type="EMBL" id="KRL85919.1"/>
    </source>
</evidence>
<accession>A0A0R1TXF7</accession>
<dbReference type="RefSeq" id="WP_056956766.1">
    <property type="nucleotide sequence ID" value="NZ_AZFJ01000049.1"/>
</dbReference>
<evidence type="ECO:0000259" key="2">
    <source>
        <dbReference type="PROSITE" id="PS51464"/>
    </source>
</evidence>
<dbReference type="EMBL" id="AZFJ01000049">
    <property type="protein sequence ID" value="KRL85919.1"/>
    <property type="molecule type" value="Genomic_DNA"/>
</dbReference>
<keyword evidence="4" id="KW-1185">Reference proteome</keyword>
<organism evidence="3 4">
    <name type="scientific">Lacticaseibacillus pantheris DSM 15945 = JCM 12539 = NBRC 106106</name>
    <dbReference type="NCBI Taxonomy" id="1423783"/>
    <lineage>
        <taxon>Bacteria</taxon>
        <taxon>Bacillati</taxon>
        <taxon>Bacillota</taxon>
        <taxon>Bacilli</taxon>
        <taxon>Lactobacillales</taxon>
        <taxon>Lactobacillaceae</taxon>
        <taxon>Lacticaseibacillus</taxon>
    </lineage>
</organism>
<dbReference type="InterPro" id="IPR001347">
    <property type="entry name" value="SIS_dom"/>
</dbReference>
<comment type="function">
    <text evidence="1">Catalyzes the conversion of a range of fructosamine 6-phosphates to glucose 6-phosphate and a free amino acid.</text>
</comment>
<dbReference type="GO" id="GO:0006047">
    <property type="term" value="P:UDP-N-acetylglucosamine metabolic process"/>
    <property type="evidence" value="ECO:0007669"/>
    <property type="project" value="TreeGrafter"/>
</dbReference>
<dbReference type="CDD" id="cd05009">
    <property type="entry name" value="SIS_GlmS_GlmD_2"/>
    <property type="match status" value="1"/>
</dbReference>
<dbReference type="GO" id="GO:0016787">
    <property type="term" value="F:hydrolase activity"/>
    <property type="evidence" value="ECO:0007669"/>
    <property type="project" value="UniProtKB-KW"/>
</dbReference>
<name>A0A0R1TXF7_9LACO</name>
<dbReference type="GO" id="GO:0004360">
    <property type="term" value="F:glutamine-fructose-6-phosphate transaminase (isomerizing) activity"/>
    <property type="evidence" value="ECO:0007669"/>
    <property type="project" value="TreeGrafter"/>
</dbReference>
<dbReference type="InterPro" id="IPR046348">
    <property type="entry name" value="SIS_dom_sf"/>
</dbReference>
<keyword evidence="1" id="KW-0119">Carbohydrate metabolism</keyword>
<reference evidence="3 4" key="1">
    <citation type="journal article" date="2015" name="Genome Announc.">
        <title>Expanding the biotechnology potential of lactobacilli through comparative genomics of 213 strains and associated genera.</title>
        <authorList>
            <person name="Sun Z."/>
            <person name="Harris H.M."/>
            <person name="McCann A."/>
            <person name="Guo C."/>
            <person name="Argimon S."/>
            <person name="Zhang W."/>
            <person name="Yang X."/>
            <person name="Jeffery I.B."/>
            <person name="Cooney J.C."/>
            <person name="Kagawa T.F."/>
            <person name="Liu W."/>
            <person name="Song Y."/>
            <person name="Salvetti E."/>
            <person name="Wrobel A."/>
            <person name="Rasinkangas P."/>
            <person name="Parkhill J."/>
            <person name="Rea M.C."/>
            <person name="O'Sullivan O."/>
            <person name="Ritari J."/>
            <person name="Douillard F.P."/>
            <person name="Paul Ross R."/>
            <person name="Yang R."/>
            <person name="Briner A.E."/>
            <person name="Felis G.E."/>
            <person name="de Vos W.M."/>
            <person name="Barrangou R."/>
            <person name="Klaenhammer T.R."/>
            <person name="Caufield P.W."/>
            <person name="Cui Y."/>
            <person name="Zhang H."/>
            <person name="O'Toole P.W."/>
        </authorList>
    </citation>
    <scope>NUCLEOTIDE SEQUENCE [LARGE SCALE GENOMIC DNA]</scope>
    <source>
        <strain evidence="3 4">DSM 15945</strain>
    </source>
</reference>
<dbReference type="PATRIC" id="fig|1423783.4.peg.1361"/>
<evidence type="ECO:0000313" key="4">
    <source>
        <dbReference type="Proteomes" id="UP000051922"/>
    </source>
</evidence>
<dbReference type="PANTHER" id="PTHR10937:SF14">
    <property type="entry name" value="FRUCTOSELYSINE 6-PHOSPHATE DEGLYCASE"/>
    <property type="match status" value="1"/>
</dbReference>
<dbReference type="GO" id="GO:0006487">
    <property type="term" value="P:protein N-linked glycosylation"/>
    <property type="evidence" value="ECO:0007669"/>
    <property type="project" value="TreeGrafter"/>
</dbReference>
<comment type="caution">
    <text evidence="3">The sequence shown here is derived from an EMBL/GenBank/DDBJ whole genome shotgun (WGS) entry which is preliminary data.</text>
</comment>
<dbReference type="PIRSF" id="PIRSF009290">
    <property type="entry name" value="FrlB"/>
    <property type="match status" value="1"/>
</dbReference>
<sequence>MQNEVQTTSLVEVQQMVQSITKQQGISTLAFVGCGASMSELYPAKYFLEQEAHSLRTALLTANEFNYARPNFADESAVVVVASLGGTTKESIEATKNAHDWGCTVVAVTHNPDAKLTEAADYVLVHSFFTSYATKAAKTKVVLEFSAEMLNAVEGYDNYDAIQTAFAGIDDVINEGVKSVTPAAKEFAQEYKDDQLIYTISSGATFGTAYSTANFLFMEMQWIASPVIHSGEYFHGPFEMTNNGTPYLLFMNDGKTRHLDARVLEFLQRFDARVTVIDAKDYGLDSVCAPTVIDYFNPLIITGVMRVYAEELAKVRNHPLTKRQYMWKLENY</sequence>
<dbReference type="Gene3D" id="3.40.50.12570">
    <property type="match status" value="1"/>
</dbReference>
<dbReference type="InterPro" id="IPR035488">
    <property type="entry name" value="FrlB_SIS"/>
</dbReference>
<feature type="domain" description="SIS" evidence="2">
    <location>
        <begin position="16"/>
        <end position="156"/>
    </location>
</feature>
<dbReference type="InterPro" id="IPR024713">
    <property type="entry name" value="Fructosamine_deglycase_FrlB"/>
</dbReference>
<dbReference type="PANTHER" id="PTHR10937">
    <property type="entry name" value="GLUCOSAMINE--FRUCTOSE-6-PHOSPHATE AMINOTRANSFERASE, ISOMERIZING"/>
    <property type="match status" value="1"/>
</dbReference>
<protein>
    <recommendedName>
        <fullName evidence="1">Fructosamine deglycase</fullName>
        <ecNumber evidence="1">3.5.-.-</ecNumber>
    </recommendedName>
</protein>
<dbReference type="InterPro" id="IPR035490">
    <property type="entry name" value="GlmS/FrlB_SIS"/>
</dbReference>
<proteinExistence type="predicted"/>
<dbReference type="GO" id="GO:0006002">
    <property type="term" value="P:fructose 6-phosphate metabolic process"/>
    <property type="evidence" value="ECO:0007669"/>
    <property type="project" value="TreeGrafter"/>
</dbReference>
<dbReference type="EC" id="3.5.-.-" evidence="1"/>
<dbReference type="CDD" id="cd05710">
    <property type="entry name" value="SIS_1"/>
    <property type="match status" value="1"/>
</dbReference>
<dbReference type="AlphaFoldDB" id="A0A0R1TXF7"/>
<dbReference type="PROSITE" id="PS51464">
    <property type="entry name" value="SIS"/>
    <property type="match status" value="1"/>
</dbReference>
<dbReference type="Gene3D" id="3.40.50.10490">
    <property type="entry name" value="Glucose-6-phosphate isomerase like protein, domain 1"/>
    <property type="match status" value="1"/>
</dbReference>
<dbReference type="GO" id="GO:0016853">
    <property type="term" value="F:isomerase activity"/>
    <property type="evidence" value="ECO:0007669"/>
    <property type="project" value="UniProtKB-KW"/>
</dbReference>
<keyword evidence="1" id="KW-0378">Hydrolase</keyword>
<evidence type="ECO:0000256" key="1">
    <source>
        <dbReference type="PIRNR" id="PIRNR009290"/>
    </source>
</evidence>